<dbReference type="AlphaFoldDB" id="A0ABD0VEG4"/>
<dbReference type="Proteomes" id="UP001552299">
    <property type="component" value="Unassembled WGS sequence"/>
</dbReference>
<evidence type="ECO:0000313" key="2">
    <source>
        <dbReference type="Proteomes" id="UP001552299"/>
    </source>
</evidence>
<protein>
    <submittedName>
        <fullName evidence="1">Uncharacterized protein</fullName>
    </submittedName>
</protein>
<name>A0ABD0VEG4_DENTH</name>
<accession>A0ABD0VEG4</accession>
<keyword evidence="2" id="KW-1185">Reference proteome</keyword>
<reference evidence="1 2" key="1">
    <citation type="journal article" date="2024" name="Plant Biotechnol. J.">
        <title>Dendrobium thyrsiflorum genome and its molecular insights into genes involved in important horticultural traits.</title>
        <authorList>
            <person name="Chen B."/>
            <person name="Wang J.Y."/>
            <person name="Zheng P.J."/>
            <person name="Li K.L."/>
            <person name="Liang Y.M."/>
            <person name="Chen X.F."/>
            <person name="Zhang C."/>
            <person name="Zhao X."/>
            <person name="He X."/>
            <person name="Zhang G.Q."/>
            <person name="Liu Z.J."/>
            <person name="Xu Q."/>
        </authorList>
    </citation>
    <scope>NUCLEOTIDE SEQUENCE [LARGE SCALE GENOMIC DNA]</scope>
    <source>
        <strain evidence="1">GZMU011</strain>
    </source>
</reference>
<comment type="caution">
    <text evidence="1">The sequence shown here is derived from an EMBL/GenBank/DDBJ whole genome shotgun (WGS) entry which is preliminary data.</text>
</comment>
<dbReference type="EMBL" id="JANQDX010000006">
    <property type="protein sequence ID" value="KAL0923090.1"/>
    <property type="molecule type" value="Genomic_DNA"/>
</dbReference>
<sequence>MGLGHLRTLCSDEYIYITQECNLLAKEELTPEDENIEANERVFSIVMVPEHSGQDRTQGFGVMPTRYFPQSISEVDGGSGSNFAQIANLREEFNSFRDDMRQFMQQFQMNQPPHGGLGMVAITIHPMSDSPLEIYLCSADEFCS</sequence>
<evidence type="ECO:0000313" key="1">
    <source>
        <dbReference type="EMBL" id="KAL0923090.1"/>
    </source>
</evidence>
<proteinExistence type="predicted"/>
<organism evidence="1 2">
    <name type="scientific">Dendrobium thyrsiflorum</name>
    <name type="common">Pinecone-like raceme dendrobium</name>
    <name type="synonym">Orchid</name>
    <dbReference type="NCBI Taxonomy" id="117978"/>
    <lineage>
        <taxon>Eukaryota</taxon>
        <taxon>Viridiplantae</taxon>
        <taxon>Streptophyta</taxon>
        <taxon>Embryophyta</taxon>
        <taxon>Tracheophyta</taxon>
        <taxon>Spermatophyta</taxon>
        <taxon>Magnoliopsida</taxon>
        <taxon>Liliopsida</taxon>
        <taxon>Asparagales</taxon>
        <taxon>Orchidaceae</taxon>
        <taxon>Epidendroideae</taxon>
        <taxon>Malaxideae</taxon>
        <taxon>Dendrobiinae</taxon>
        <taxon>Dendrobium</taxon>
    </lineage>
</organism>
<gene>
    <name evidence="1" type="ORF">M5K25_007135</name>
</gene>